<evidence type="ECO:0000313" key="13">
    <source>
        <dbReference type="Proteomes" id="UP001378592"/>
    </source>
</evidence>
<keyword evidence="5" id="KW-0378">Hydrolase</keyword>
<dbReference type="EMBL" id="JAZDUA010000102">
    <property type="protein sequence ID" value="KAK7868000.1"/>
    <property type="molecule type" value="Genomic_DNA"/>
</dbReference>
<dbReference type="InterPro" id="IPR036383">
    <property type="entry name" value="TSP1_rpt_sf"/>
</dbReference>
<comment type="subcellular location">
    <subcellularLocation>
        <location evidence="1">Secreted</location>
    </subcellularLocation>
</comment>
<evidence type="ECO:0000256" key="2">
    <source>
        <dbReference type="ARBA" id="ARBA00022525"/>
    </source>
</evidence>
<dbReference type="GO" id="GO:0030198">
    <property type="term" value="P:extracellular matrix organization"/>
    <property type="evidence" value="ECO:0007669"/>
    <property type="project" value="TreeGrafter"/>
</dbReference>
<accession>A0AAN9VMZ6</accession>
<name>A0AAN9VMZ6_9ORTH</name>
<evidence type="ECO:0000256" key="9">
    <source>
        <dbReference type="ARBA" id="ARBA00023180"/>
    </source>
</evidence>
<keyword evidence="3" id="KW-0645">Protease</keyword>
<keyword evidence="4" id="KW-0479">Metal-binding</keyword>
<dbReference type="InterPro" id="IPR041645">
    <property type="entry name" value="ADAMTS_CR_2"/>
</dbReference>
<dbReference type="InterPro" id="IPR050439">
    <property type="entry name" value="ADAMTS_ADAMTS-like"/>
</dbReference>
<dbReference type="InterPro" id="IPR000884">
    <property type="entry name" value="TSP1_rpt"/>
</dbReference>
<comment type="caution">
    <text evidence="12">The sequence shown here is derived from an EMBL/GenBank/DDBJ whole genome shotgun (WGS) entry which is preliminary data.</text>
</comment>
<dbReference type="GO" id="GO:0004222">
    <property type="term" value="F:metalloendopeptidase activity"/>
    <property type="evidence" value="ECO:0007669"/>
    <property type="project" value="InterPro"/>
</dbReference>
<dbReference type="PROSITE" id="PS50215">
    <property type="entry name" value="ADAM_MEPRO"/>
    <property type="match status" value="1"/>
</dbReference>
<keyword evidence="2" id="KW-0964">Secreted</keyword>
<dbReference type="InterPro" id="IPR057401">
    <property type="entry name" value="Adt-1/2-like_dom"/>
</dbReference>
<keyword evidence="9" id="KW-0325">Glycoprotein</keyword>
<evidence type="ECO:0000256" key="4">
    <source>
        <dbReference type="ARBA" id="ARBA00022723"/>
    </source>
</evidence>
<dbReference type="SUPFAM" id="SSF82895">
    <property type="entry name" value="TSP-1 type 1 repeat"/>
    <property type="match status" value="1"/>
</dbReference>
<reference evidence="12 13" key="1">
    <citation type="submission" date="2024-03" db="EMBL/GenBank/DDBJ databases">
        <title>The genome assembly and annotation of the cricket Gryllus longicercus Weissman &amp; Gray.</title>
        <authorList>
            <person name="Szrajer S."/>
            <person name="Gray D."/>
            <person name="Ylla G."/>
        </authorList>
    </citation>
    <scope>NUCLEOTIDE SEQUENCE [LARGE SCALE GENOMIC DNA]</scope>
    <source>
        <strain evidence="12">DAG 2021-001</strain>
        <tissue evidence="12">Whole body minus gut</tissue>
    </source>
</reference>
<dbReference type="SUPFAM" id="SSF55486">
    <property type="entry name" value="Metalloproteases ('zincins'), catalytic domain"/>
    <property type="match status" value="1"/>
</dbReference>
<evidence type="ECO:0000256" key="7">
    <source>
        <dbReference type="ARBA" id="ARBA00023049"/>
    </source>
</evidence>
<keyword evidence="7" id="KW-0482">Metalloprotease</keyword>
<dbReference type="PANTHER" id="PTHR13723">
    <property type="entry name" value="ADAMTS A DISINTEGRIN AND METALLOPROTEASE WITH THROMBOSPONDIN MOTIFS PROTEASE"/>
    <property type="match status" value="1"/>
</dbReference>
<evidence type="ECO:0000256" key="5">
    <source>
        <dbReference type="ARBA" id="ARBA00022801"/>
    </source>
</evidence>
<evidence type="ECO:0000256" key="10">
    <source>
        <dbReference type="PROSITE-ProRule" id="PRU00276"/>
    </source>
</evidence>
<dbReference type="Proteomes" id="UP001378592">
    <property type="component" value="Unassembled WGS sequence"/>
</dbReference>
<keyword evidence="6" id="KW-0862">Zinc</keyword>
<comment type="caution">
    <text evidence="10">Lacks conserved residue(s) required for the propagation of feature annotation.</text>
</comment>
<dbReference type="GO" id="GO:0046872">
    <property type="term" value="F:metal ion binding"/>
    <property type="evidence" value="ECO:0007669"/>
    <property type="project" value="UniProtKB-KW"/>
</dbReference>
<proteinExistence type="predicted"/>
<dbReference type="Gene3D" id="2.20.100.10">
    <property type="entry name" value="Thrombospondin type-1 (TSP1) repeat"/>
    <property type="match status" value="1"/>
</dbReference>
<dbReference type="AlphaFoldDB" id="A0AAN9VMZ6"/>
<dbReference type="GO" id="GO:0006508">
    <property type="term" value="P:proteolysis"/>
    <property type="evidence" value="ECO:0007669"/>
    <property type="project" value="UniProtKB-KW"/>
</dbReference>
<dbReference type="PROSITE" id="PS50092">
    <property type="entry name" value="TSP1"/>
    <property type="match status" value="1"/>
</dbReference>
<evidence type="ECO:0000256" key="3">
    <source>
        <dbReference type="ARBA" id="ARBA00022670"/>
    </source>
</evidence>
<dbReference type="GO" id="GO:0031012">
    <property type="term" value="C:extracellular matrix"/>
    <property type="evidence" value="ECO:0007669"/>
    <property type="project" value="TreeGrafter"/>
</dbReference>
<dbReference type="Pfam" id="PF25379">
    <property type="entry name" value="Adt-1"/>
    <property type="match status" value="1"/>
</dbReference>
<keyword evidence="13" id="KW-1185">Reference proteome</keyword>
<organism evidence="12 13">
    <name type="scientific">Gryllus longicercus</name>
    <dbReference type="NCBI Taxonomy" id="2509291"/>
    <lineage>
        <taxon>Eukaryota</taxon>
        <taxon>Metazoa</taxon>
        <taxon>Ecdysozoa</taxon>
        <taxon>Arthropoda</taxon>
        <taxon>Hexapoda</taxon>
        <taxon>Insecta</taxon>
        <taxon>Pterygota</taxon>
        <taxon>Neoptera</taxon>
        <taxon>Polyneoptera</taxon>
        <taxon>Orthoptera</taxon>
        <taxon>Ensifera</taxon>
        <taxon>Gryllidea</taxon>
        <taxon>Grylloidea</taxon>
        <taxon>Gryllidae</taxon>
        <taxon>Gryllinae</taxon>
        <taxon>Gryllus</taxon>
    </lineage>
</organism>
<protein>
    <recommendedName>
        <fullName evidence="11">Peptidase M12B domain-containing protein</fullName>
    </recommendedName>
</protein>
<evidence type="ECO:0000256" key="6">
    <source>
        <dbReference type="ARBA" id="ARBA00022833"/>
    </source>
</evidence>
<evidence type="ECO:0000256" key="8">
    <source>
        <dbReference type="ARBA" id="ARBA00023157"/>
    </source>
</evidence>
<keyword evidence="8" id="KW-1015">Disulfide bond</keyword>
<sequence length="546" mass="58497">MRHDGPLAGNACDPGSFIMSPTLGSGKTTWSSCSSRYLEQFMGTSQARCLLDGGSSVEGLEHGADGLLPGERFGVDQQCVLKYGPGSAHAAQQPLEDVCRDLHCARAQRVWTSHPALEGSACGAGRWCRRGRCVARGRGAGAGAGAGAGGGQRVDGAWSAWSPFSDCASGCLAPPPHHPPSTGVMVATRRCNNPRPENGGRACPGPDRRFRACTADQCANVPRTTALEFAGQVCRRAREVDAQLLGTGLQRVSSDPVEACAVWCYKKSGGSVSRGWTFPDGTACQSRRPRHARPTYCIGGRCEEFTCDRADSATFGLAPESCAGGGAGAARSKGRRRDADARAPEGCLAGCVAPGRGLRLVAPPGRRPTLRLCEPDRLECGRMRTPFEYASTICGGLRERVQRLSGLGMQLSAAAHDPDRPCRVACQDADLQRRFYLVNGETGWFPPGTDCGRGEREAFCVNGMCLDFGPDGSLQADVELIIPLLNRTRRAAWNDVHDHVLTRETKEQNSDKSSTSPVDLHNAVYSNLSTFDSNQEWENHQFTEVR</sequence>
<dbReference type="PANTHER" id="PTHR13723:SF275">
    <property type="entry name" value="STALL, ISOFORM C"/>
    <property type="match status" value="1"/>
</dbReference>
<dbReference type="InterPro" id="IPR001590">
    <property type="entry name" value="Peptidase_M12B"/>
</dbReference>
<dbReference type="Gene3D" id="3.40.390.10">
    <property type="entry name" value="Collagenase (Catalytic Domain)"/>
    <property type="match status" value="1"/>
</dbReference>
<gene>
    <name evidence="12" type="ORF">R5R35_010175</name>
</gene>
<evidence type="ECO:0000256" key="1">
    <source>
        <dbReference type="ARBA" id="ARBA00004613"/>
    </source>
</evidence>
<evidence type="ECO:0000313" key="12">
    <source>
        <dbReference type="EMBL" id="KAK7868000.1"/>
    </source>
</evidence>
<dbReference type="InterPro" id="IPR024079">
    <property type="entry name" value="MetalloPept_cat_dom_sf"/>
</dbReference>
<feature type="domain" description="Peptidase M12B" evidence="11">
    <location>
        <begin position="1"/>
        <end position="54"/>
    </location>
</feature>
<evidence type="ECO:0000259" key="11">
    <source>
        <dbReference type="PROSITE" id="PS50215"/>
    </source>
</evidence>
<dbReference type="Pfam" id="PF17771">
    <property type="entry name" value="ADAMTS_CR_2"/>
    <property type="match status" value="1"/>
</dbReference>
<dbReference type="GO" id="GO:0005576">
    <property type="term" value="C:extracellular region"/>
    <property type="evidence" value="ECO:0007669"/>
    <property type="project" value="UniProtKB-SubCell"/>
</dbReference>
<dbReference type="Gene3D" id="3.40.1620.60">
    <property type="match status" value="1"/>
</dbReference>